<sequence>MMLIIIGVLLVVFWKQHKEKELSKTPLPTSLHEIIVGKRDLLVSQALDKGIQVVIIEGFRSVEEQDALYNKGRTEEGAIVTHAKGGESYHNYGLAIDFALLNNSGTTIWDMEYDGNENGRSDWMEVVDIAKSLGFEWGGDWANFKDYPHLQMDFGLSIAELQKGKRP</sequence>
<evidence type="ECO:0000259" key="1">
    <source>
        <dbReference type="Pfam" id="PF13539"/>
    </source>
</evidence>
<feature type="domain" description="Peptidase M15C" evidence="1">
    <location>
        <begin position="83"/>
        <end position="152"/>
    </location>
</feature>
<dbReference type="CDD" id="cd14845">
    <property type="entry name" value="L-Ala-D-Glu_peptidase_like"/>
    <property type="match status" value="1"/>
</dbReference>
<evidence type="ECO:0000313" key="3">
    <source>
        <dbReference type="Proteomes" id="UP000233375"/>
    </source>
</evidence>
<accession>A0A2N0YYW8</accession>
<dbReference type="InterPro" id="IPR052179">
    <property type="entry name" value="DD-CPase-like"/>
</dbReference>
<keyword evidence="3" id="KW-1185">Reference proteome</keyword>
<reference evidence="2 3" key="1">
    <citation type="journal article" date="2003" name="Int. J. Syst. Evol. Microbiol.">
        <title>Bacillus nealsonii sp. nov., isolated from a spacecraft-assembly facility, whose spores are gamma-radiation resistant.</title>
        <authorList>
            <person name="Venkateswaran K."/>
            <person name="Kempf M."/>
            <person name="Chen F."/>
            <person name="Satomi M."/>
            <person name="Nicholson W."/>
            <person name="Kern R."/>
        </authorList>
    </citation>
    <scope>NUCLEOTIDE SEQUENCE [LARGE SCALE GENOMIC DNA]</scope>
    <source>
        <strain evidence="2 3">FO-92</strain>
    </source>
</reference>
<dbReference type="OrthoDB" id="9799970at2"/>
<dbReference type="RefSeq" id="WP_101178501.1">
    <property type="nucleotide sequence ID" value="NZ_PISE01000043.1"/>
</dbReference>
<dbReference type="PANTHER" id="PTHR34385">
    <property type="entry name" value="D-ALANYL-D-ALANINE CARBOXYPEPTIDASE"/>
    <property type="match status" value="1"/>
</dbReference>
<gene>
    <name evidence="2" type="ORF">CWS01_17360</name>
</gene>
<dbReference type="GO" id="GO:0008233">
    <property type="term" value="F:peptidase activity"/>
    <property type="evidence" value="ECO:0007669"/>
    <property type="project" value="InterPro"/>
</dbReference>
<dbReference type="Gene3D" id="3.30.1380.10">
    <property type="match status" value="1"/>
</dbReference>
<evidence type="ECO:0000313" key="2">
    <source>
        <dbReference type="EMBL" id="PKG22444.1"/>
    </source>
</evidence>
<dbReference type="InterPro" id="IPR039561">
    <property type="entry name" value="Peptidase_M15C"/>
</dbReference>
<dbReference type="EMBL" id="PISE01000043">
    <property type="protein sequence ID" value="PKG22444.1"/>
    <property type="molecule type" value="Genomic_DNA"/>
</dbReference>
<protein>
    <submittedName>
        <fullName evidence="2">Peptidase M15</fullName>
    </submittedName>
</protein>
<proteinExistence type="predicted"/>
<dbReference type="InterPro" id="IPR009045">
    <property type="entry name" value="Zn_M74/Hedgehog-like"/>
</dbReference>
<dbReference type="AlphaFoldDB" id="A0A2N0YYW8"/>
<name>A0A2N0YYW8_9BACI</name>
<dbReference type="PANTHER" id="PTHR34385:SF1">
    <property type="entry name" value="PEPTIDOGLYCAN L-ALANYL-D-GLUTAMATE ENDOPEPTIDASE CWLK"/>
    <property type="match status" value="1"/>
</dbReference>
<organism evidence="2 3">
    <name type="scientific">Niallia nealsonii</name>
    <dbReference type="NCBI Taxonomy" id="115979"/>
    <lineage>
        <taxon>Bacteria</taxon>
        <taxon>Bacillati</taxon>
        <taxon>Bacillota</taxon>
        <taxon>Bacilli</taxon>
        <taxon>Bacillales</taxon>
        <taxon>Bacillaceae</taxon>
        <taxon>Niallia</taxon>
    </lineage>
</organism>
<comment type="caution">
    <text evidence="2">The sequence shown here is derived from an EMBL/GenBank/DDBJ whole genome shotgun (WGS) entry which is preliminary data.</text>
</comment>
<dbReference type="Proteomes" id="UP000233375">
    <property type="component" value="Unassembled WGS sequence"/>
</dbReference>
<dbReference type="Pfam" id="PF13539">
    <property type="entry name" value="Peptidase_M15_4"/>
    <property type="match status" value="1"/>
</dbReference>
<dbReference type="SUPFAM" id="SSF55166">
    <property type="entry name" value="Hedgehog/DD-peptidase"/>
    <property type="match status" value="1"/>
</dbReference>